<evidence type="ECO:0000259" key="14">
    <source>
        <dbReference type="Pfam" id="PF17655"/>
    </source>
</evidence>
<dbReference type="InterPro" id="IPR016449">
    <property type="entry name" value="K_chnl_inward-rec_Kir"/>
</dbReference>
<dbReference type="InterPro" id="IPR041647">
    <property type="entry name" value="IRK_C"/>
</dbReference>
<dbReference type="Gene3D" id="2.60.40.1400">
    <property type="entry name" value="G protein-activated inward rectifier potassium channel 1"/>
    <property type="match status" value="1"/>
</dbReference>
<evidence type="ECO:0000313" key="15">
    <source>
        <dbReference type="EMBL" id="CAH0579322.1"/>
    </source>
</evidence>
<evidence type="ECO:0000256" key="1">
    <source>
        <dbReference type="ARBA" id="ARBA00004141"/>
    </source>
</evidence>
<dbReference type="PRINTS" id="PR01320">
    <property type="entry name" value="KIRCHANNEL"/>
</dbReference>
<evidence type="ECO:0000256" key="2">
    <source>
        <dbReference type="ARBA" id="ARBA00022448"/>
    </source>
</evidence>
<evidence type="ECO:0000256" key="7">
    <source>
        <dbReference type="ARBA" id="ARBA00022989"/>
    </source>
</evidence>
<dbReference type="AlphaFoldDB" id="A0A9P0FPQ3"/>
<keyword evidence="2 11" id="KW-0813">Transport</keyword>
<evidence type="ECO:0000256" key="6">
    <source>
        <dbReference type="ARBA" id="ARBA00022958"/>
    </source>
</evidence>
<name>A0A9P0FPQ3_CHRIL</name>
<evidence type="ECO:0000256" key="8">
    <source>
        <dbReference type="ARBA" id="ARBA00023065"/>
    </source>
</evidence>
<feature type="domain" description="Potassium channel inwardly rectifying transmembrane" evidence="13">
    <location>
        <begin position="56"/>
        <end position="198"/>
    </location>
</feature>
<dbReference type="Pfam" id="PF17655">
    <property type="entry name" value="IRK_C"/>
    <property type="match status" value="1"/>
</dbReference>
<keyword evidence="8 11" id="KW-0406">Ion transport</keyword>
<dbReference type="Gene3D" id="1.10.287.70">
    <property type="match status" value="1"/>
</dbReference>
<accession>A0A9P0FPQ3</accession>
<evidence type="ECO:0000259" key="13">
    <source>
        <dbReference type="Pfam" id="PF01007"/>
    </source>
</evidence>
<dbReference type="OrthoDB" id="273257at2759"/>
<dbReference type="Pfam" id="PF01007">
    <property type="entry name" value="IRK"/>
    <property type="match status" value="1"/>
</dbReference>
<proteinExistence type="inferred from homology"/>
<evidence type="ECO:0000256" key="9">
    <source>
        <dbReference type="ARBA" id="ARBA00023136"/>
    </source>
</evidence>
<reference evidence="15" key="1">
    <citation type="submission" date="2021-12" db="EMBL/GenBank/DDBJ databases">
        <authorList>
            <person name="King R."/>
        </authorList>
    </citation>
    <scope>NUCLEOTIDE SEQUENCE</scope>
</reference>
<gene>
    <name evidence="15" type="ORF">CINC_LOCUS1104</name>
</gene>
<evidence type="ECO:0000256" key="12">
    <source>
        <dbReference type="SAM" id="Phobius"/>
    </source>
</evidence>
<evidence type="ECO:0000256" key="10">
    <source>
        <dbReference type="ARBA" id="ARBA00023303"/>
    </source>
</evidence>
<dbReference type="InterPro" id="IPR014756">
    <property type="entry name" value="Ig_E-set"/>
</dbReference>
<dbReference type="GO" id="GO:0005886">
    <property type="term" value="C:plasma membrane"/>
    <property type="evidence" value="ECO:0007669"/>
    <property type="project" value="TreeGrafter"/>
</dbReference>
<keyword evidence="7 12" id="KW-1133">Transmembrane helix</keyword>
<dbReference type="EMBL" id="LR824013">
    <property type="protein sequence ID" value="CAH0579322.1"/>
    <property type="molecule type" value="Genomic_DNA"/>
</dbReference>
<dbReference type="Proteomes" id="UP001154114">
    <property type="component" value="Chromosome 10"/>
</dbReference>
<evidence type="ECO:0000256" key="11">
    <source>
        <dbReference type="RuleBase" id="RU003822"/>
    </source>
</evidence>
<keyword evidence="6 11" id="KW-0630">Potassium</keyword>
<dbReference type="GO" id="GO:0034765">
    <property type="term" value="P:regulation of monoatomic ion transmembrane transport"/>
    <property type="evidence" value="ECO:0007669"/>
    <property type="project" value="TreeGrafter"/>
</dbReference>
<keyword evidence="16" id="KW-1185">Reference proteome</keyword>
<evidence type="ECO:0000256" key="3">
    <source>
        <dbReference type="ARBA" id="ARBA00022538"/>
    </source>
</evidence>
<keyword evidence="5 11" id="KW-0851">Voltage-gated channel</keyword>
<comment type="similarity">
    <text evidence="11">Belongs to the inward rectifier-type potassium channel (TC 1.A.2.1) family.</text>
</comment>
<dbReference type="PANTHER" id="PTHR11767:SF102">
    <property type="entry name" value="INWARDLY RECTIFYING POTASSIUM CHANNEL 1, ISOFORM F"/>
    <property type="match status" value="1"/>
</dbReference>
<keyword evidence="9 12" id="KW-0472">Membrane</keyword>
<comment type="subcellular location">
    <subcellularLocation>
        <location evidence="1 11">Membrane</location>
        <topology evidence="1 11">Multi-pass membrane protein</topology>
    </subcellularLocation>
</comment>
<feature type="transmembrane region" description="Helical" evidence="12">
    <location>
        <begin position="88"/>
        <end position="110"/>
    </location>
</feature>
<dbReference type="GO" id="GO:0034702">
    <property type="term" value="C:monoatomic ion channel complex"/>
    <property type="evidence" value="ECO:0007669"/>
    <property type="project" value="UniProtKB-KW"/>
</dbReference>
<dbReference type="PIRSF" id="PIRSF005465">
    <property type="entry name" value="GIRK_kir"/>
    <property type="match status" value="1"/>
</dbReference>
<dbReference type="GO" id="GO:0005242">
    <property type="term" value="F:inward rectifier potassium channel activity"/>
    <property type="evidence" value="ECO:0007669"/>
    <property type="project" value="InterPro"/>
</dbReference>
<evidence type="ECO:0000313" key="16">
    <source>
        <dbReference type="Proteomes" id="UP001154114"/>
    </source>
</evidence>
<dbReference type="SUPFAM" id="SSF81296">
    <property type="entry name" value="E set domains"/>
    <property type="match status" value="1"/>
</dbReference>
<keyword evidence="4 11" id="KW-0812">Transmembrane</keyword>
<keyword evidence="3 11" id="KW-0633">Potassium transport</keyword>
<dbReference type="GO" id="GO:1990573">
    <property type="term" value="P:potassium ion import across plasma membrane"/>
    <property type="evidence" value="ECO:0007669"/>
    <property type="project" value="TreeGrafter"/>
</dbReference>
<evidence type="ECO:0000256" key="5">
    <source>
        <dbReference type="ARBA" id="ARBA00022882"/>
    </source>
</evidence>
<dbReference type="PANTHER" id="PTHR11767">
    <property type="entry name" value="INWARD RECTIFIER POTASSIUM CHANNEL"/>
    <property type="match status" value="1"/>
</dbReference>
<evidence type="ECO:0000256" key="4">
    <source>
        <dbReference type="ARBA" id="ARBA00022692"/>
    </source>
</evidence>
<dbReference type="SUPFAM" id="SSF81324">
    <property type="entry name" value="Voltage-gated potassium channels"/>
    <property type="match status" value="1"/>
</dbReference>
<sequence length="384" mass="44259">MKMNLSEKEKLIAGQSSNLEDVEKGTGIKTNKNQKLCRHNQKRISGRRKPNRAVFKNGYFNLERWKKSKYRVFPDIVQAFIDAQWRWTIIHCILTYLIIWLSFTGVWWAILELHGDFEPEHLPHAINSTEWTPCVKEIYGFTSLFLFSIEIHTTIGYGTRSITLECPSAMVTMCIESIIGTITQSFIVGIVFAKLTRPKSRAQTLLFSKKAIINQRDGNLCLIFRFGNTRKSRIIDGSVHAYLLRHSSELLENQIKLDLTLDSSENISFLFPVFAVHKIDKSSPLYSMSASDLLKAEMEIIVVFEGTIESTGQPVQVKSSYTSQEILWGHRFINMVEYRDDKRGFVIDYSKFDETNSVNTPLCSAQRLFNYYENKIKYQNAIAC</sequence>
<protein>
    <submittedName>
        <fullName evidence="15">Uncharacterized protein</fullName>
    </submittedName>
</protein>
<keyword evidence="10 11" id="KW-0407">Ion channel</keyword>
<feature type="domain" description="Inward rectifier potassium channel C-terminal" evidence="14">
    <location>
        <begin position="205"/>
        <end position="368"/>
    </location>
</feature>
<organism evidence="15 16">
    <name type="scientific">Chrysodeixis includens</name>
    <name type="common">Soybean looper</name>
    <name type="synonym">Pseudoplusia includens</name>
    <dbReference type="NCBI Taxonomy" id="689277"/>
    <lineage>
        <taxon>Eukaryota</taxon>
        <taxon>Metazoa</taxon>
        <taxon>Ecdysozoa</taxon>
        <taxon>Arthropoda</taxon>
        <taxon>Hexapoda</taxon>
        <taxon>Insecta</taxon>
        <taxon>Pterygota</taxon>
        <taxon>Neoptera</taxon>
        <taxon>Endopterygota</taxon>
        <taxon>Lepidoptera</taxon>
        <taxon>Glossata</taxon>
        <taxon>Ditrysia</taxon>
        <taxon>Noctuoidea</taxon>
        <taxon>Noctuidae</taxon>
        <taxon>Plusiinae</taxon>
        <taxon>Chrysodeixis</taxon>
    </lineage>
</organism>
<dbReference type="InterPro" id="IPR013518">
    <property type="entry name" value="K_chnl_inward-rec_Kir_cyto"/>
</dbReference>
<feature type="transmembrane region" description="Helical" evidence="12">
    <location>
        <begin position="169"/>
        <end position="193"/>
    </location>
</feature>
<dbReference type="InterPro" id="IPR040445">
    <property type="entry name" value="Kir_TM"/>
</dbReference>